<sequence length="698" mass="77603">MANFSSTLNEDKNMIRSDPSRIYEIGQTPLARLRPEKLDDAAIKNQITLIQEICTDIDPDVIALVFHECDYNMQNTIAKIRAGDFEDGGWQKAKSNNKKKNHNIGDQISNGNIQCDSERSFSQRTSPTSSLRGGSVGVNNRQESYQHSSRTNPGRRGNDPGRNHFTSRNPRYPSRNYSNNNNNKPLSTQQNPSEPISLSKEKDEIKPIISSATDEYEFNSGNTQTLTFENSIKTSSSSSSNIKRSIPQEPVSMHPTVQFSTEPIDIQFGDVQWNDSVPITVTPSNSSVLAKSLDNQQSSPVATSNEYQQQLGVQNNSSSSHINQKATNETDRELLETTNRLSTSSISSSVPIANNTLANNSSVVPQERTSHLSDHLSDSLQQRQQAPLQITSSSSSLTDATRLPPTSTPNTSEYASPTSQNNNPFITNILQPSLSTTSNGPDGNSSAFTSYNISNTFQPITRDVSQTAPTWNHQASNYKPTSKSTMIQPGAYPQPTSYQLPPQQQFIVGTYPYHTPTLYPVITTSVDPWSTTGFESYSTYPTPNYIPTYPAQQQQQQQYHSTATTTQPNKHDQFSYDKDFFANYGQPRLSNNELSNSSQTKDAPIASKLSATAATYSQGAPLTAASPATFYINPFLYTVPTYYASHQDRSMSYPSIDNRDNRNGASYGGNNNRNHYHQQQQQQQQQRTYNNSTWHSQQ</sequence>
<dbReference type="Proteomes" id="UP000663881">
    <property type="component" value="Unassembled WGS sequence"/>
</dbReference>
<feature type="region of interest" description="Disordered" evidence="1">
    <location>
        <begin position="357"/>
        <end position="447"/>
    </location>
</feature>
<feature type="compositionally biased region" description="Polar residues" evidence="1">
    <location>
        <begin position="386"/>
        <end position="447"/>
    </location>
</feature>
<dbReference type="Proteomes" id="UP000663891">
    <property type="component" value="Unassembled WGS sequence"/>
</dbReference>
<evidence type="ECO:0000313" key="4">
    <source>
        <dbReference type="Proteomes" id="UP000663891"/>
    </source>
</evidence>
<reference evidence="2" key="1">
    <citation type="submission" date="2021-02" db="EMBL/GenBank/DDBJ databases">
        <authorList>
            <person name="Nowell W R."/>
        </authorList>
    </citation>
    <scope>NUCLEOTIDE SEQUENCE</scope>
</reference>
<proteinExistence type="predicted"/>
<dbReference type="OrthoDB" id="10045532at2759"/>
<organism evidence="2 4">
    <name type="scientific">Adineta steineri</name>
    <dbReference type="NCBI Taxonomy" id="433720"/>
    <lineage>
        <taxon>Eukaryota</taxon>
        <taxon>Metazoa</taxon>
        <taxon>Spiralia</taxon>
        <taxon>Gnathifera</taxon>
        <taxon>Rotifera</taxon>
        <taxon>Eurotatoria</taxon>
        <taxon>Bdelloidea</taxon>
        <taxon>Adinetida</taxon>
        <taxon>Adinetidae</taxon>
        <taxon>Adineta</taxon>
    </lineage>
</organism>
<feature type="region of interest" description="Disordered" evidence="1">
    <location>
        <begin position="91"/>
        <end position="204"/>
    </location>
</feature>
<gene>
    <name evidence="3" type="ORF">OKA104_LOCUS13255</name>
    <name evidence="2" type="ORF">VCS650_LOCUS13077</name>
</gene>
<dbReference type="EMBL" id="CAJOAY010000664">
    <property type="protein sequence ID" value="CAF3712088.1"/>
    <property type="molecule type" value="Genomic_DNA"/>
</dbReference>
<feature type="region of interest" description="Disordered" evidence="1">
    <location>
        <begin position="294"/>
        <end position="330"/>
    </location>
</feature>
<feature type="region of interest" description="Disordered" evidence="1">
    <location>
        <begin position="545"/>
        <end position="572"/>
    </location>
</feature>
<feature type="compositionally biased region" description="Polar residues" evidence="1">
    <location>
        <begin position="122"/>
        <end position="152"/>
    </location>
</feature>
<feature type="region of interest" description="Disordered" evidence="1">
    <location>
        <begin position="653"/>
        <end position="698"/>
    </location>
</feature>
<evidence type="ECO:0000313" key="2">
    <source>
        <dbReference type="EMBL" id="CAF0969918.1"/>
    </source>
</evidence>
<feature type="compositionally biased region" description="Low complexity" evidence="1">
    <location>
        <begin position="167"/>
        <end position="183"/>
    </location>
</feature>
<dbReference type="AlphaFoldDB" id="A0A814EIY8"/>
<comment type="caution">
    <text evidence="2">The sequence shown here is derived from an EMBL/GenBank/DDBJ whole genome shotgun (WGS) entry which is preliminary data.</text>
</comment>
<name>A0A814EIY8_9BILA</name>
<feature type="compositionally biased region" description="Basic and acidic residues" evidence="1">
    <location>
        <begin position="368"/>
        <end position="377"/>
    </location>
</feature>
<feature type="compositionally biased region" description="Polar residues" evidence="1">
    <location>
        <begin position="294"/>
        <end position="327"/>
    </location>
</feature>
<evidence type="ECO:0000256" key="1">
    <source>
        <dbReference type="SAM" id="MobiDB-lite"/>
    </source>
</evidence>
<feature type="compositionally biased region" description="Polar residues" evidence="1">
    <location>
        <begin position="687"/>
        <end position="698"/>
    </location>
</feature>
<feature type="compositionally biased region" description="Polar residues" evidence="1">
    <location>
        <begin position="559"/>
        <end position="568"/>
    </location>
</feature>
<protein>
    <submittedName>
        <fullName evidence="2">Uncharacterized protein</fullName>
    </submittedName>
</protein>
<accession>A0A814EIY8</accession>
<feature type="compositionally biased region" description="Polar residues" evidence="1">
    <location>
        <begin position="184"/>
        <end position="196"/>
    </location>
</feature>
<dbReference type="EMBL" id="CAJNON010000103">
    <property type="protein sequence ID" value="CAF0969918.1"/>
    <property type="molecule type" value="Genomic_DNA"/>
</dbReference>
<feature type="compositionally biased region" description="Low complexity" evidence="1">
    <location>
        <begin position="545"/>
        <end position="558"/>
    </location>
</feature>
<feature type="compositionally biased region" description="Polar residues" evidence="1">
    <location>
        <begin position="104"/>
        <end position="115"/>
    </location>
</feature>
<evidence type="ECO:0000313" key="3">
    <source>
        <dbReference type="EMBL" id="CAF3712088.1"/>
    </source>
</evidence>